<feature type="binding site" evidence="4">
    <location>
        <position position="44"/>
    </location>
    <ligand>
        <name>ATP</name>
        <dbReference type="ChEBI" id="CHEBI:30616"/>
    </ligand>
</feature>
<dbReference type="SMART" id="SM00220">
    <property type="entry name" value="S_TKc"/>
    <property type="match status" value="1"/>
</dbReference>
<keyword evidence="7" id="KW-0808">Transferase</keyword>
<gene>
    <name evidence="7" type="ORF">PVAG01_08887</name>
</gene>
<protein>
    <recommendedName>
        <fullName evidence="1">non-specific serine/threonine protein kinase</fullName>
        <ecNumber evidence="1">2.7.11.1</ecNumber>
    </recommendedName>
</protein>
<keyword evidence="5" id="KW-0723">Serine/threonine-protein kinase</keyword>
<dbReference type="EMBL" id="JBFCZG010000007">
    <property type="protein sequence ID" value="KAL3420388.1"/>
    <property type="molecule type" value="Genomic_DNA"/>
</dbReference>
<accession>A0ABR4PAQ2</accession>
<dbReference type="EC" id="2.7.11.1" evidence="1"/>
<dbReference type="Gene3D" id="1.10.510.10">
    <property type="entry name" value="Transferase(Phosphotransferase) domain 1"/>
    <property type="match status" value="1"/>
</dbReference>
<dbReference type="CDD" id="cd14016">
    <property type="entry name" value="STKc_CK1"/>
    <property type="match status" value="1"/>
</dbReference>
<evidence type="ECO:0000256" key="3">
    <source>
        <dbReference type="ARBA" id="ARBA00022840"/>
    </source>
</evidence>
<name>A0ABR4PAQ2_9HELO</name>
<organism evidence="7 8">
    <name type="scientific">Phlyctema vagabunda</name>
    <dbReference type="NCBI Taxonomy" id="108571"/>
    <lineage>
        <taxon>Eukaryota</taxon>
        <taxon>Fungi</taxon>
        <taxon>Dikarya</taxon>
        <taxon>Ascomycota</taxon>
        <taxon>Pezizomycotina</taxon>
        <taxon>Leotiomycetes</taxon>
        <taxon>Helotiales</taxon>
        <taxon>Dermateaceae</taxon>
        <taxon>Phlyctema</taxon>
    </lineage>
</organism>
<keyword evidence="8" id="KW-1185">Reference proteome</keyword>
<keyword evidence="2 4" id="KW-0547">Nucleotide-binding</keyword>
<evidence type="ECO:0000313" key="8">
    <source>
        <dbReference type="Proteomes" id="UP001629113"/>
    </source>
</evidence>
<sequence>MLKMKTLDIQIEGRYRVVRKIGQGGFGQVYSGTELKTGDEVAIKLQPIRNNMPRLEHEVDIYQVLAGGVGIPRMHMYGDECEYYFMIHDLLGPSLEDLFNFCGRKFSLKTTLLLADQLLARIKYIHTRSIIHRDIKPDNFVMGSGKQGNLVYMIDFDLAIEYRDAESMVHIAYRDNCTFGGTSRFASINNHLGIRQSRRDDLESLGYVLLYFVRGALPWQGSKIEDDKERDEYIKGKKVDTPVEELCHGLPEEFATYLNYTRGLAFDELPDYSYLSKMLHSLFLREGFEYDNVFDWTIRKFAIMQENLERPSPS</sequence>
<evidence type="ECO:0000256" key="1">
    <source>
        <dbReference type="ARBA" id="ARBA00012513"/>
    </source>
</evidence>
<evidence type="ECO:0000259" key="6">
    <source>
        <dbReference type="PROSITE" id="PS50011"/>
    </source>
</evidence>
<dbReference type="Pfam" id="PF00069">
    <property type="entry name" value="Pkinase"/>
    <property type="match status" value="1"/>
</dbReference>
<dbReference type="PROSITE" id="PS00107">
    <property type="entry name" value="PROTEIN_KINASE_ATP"/>
    <property type="match status" value="1"/>
</dbReference>
<evidence type="ECO:0000256" key="2">
    <source>
        <dbReference type="ARBA" id="ARBA00022741"/>
    </source>
</evidence>
<dbReference type="InterPro" id="IPR050235">
    <property type="entry name" value="CK1_Ser-Thr_kinase"/>
</dbReference>
<dbReference type="PROSITE" id="PS50011">
    <property type="entry name" value="PROTEIN_KINASE_DOM"/>
    <property type="match status" value="1"/>
</dbReference>
<evidence type="ECO:0000256" key="5">
    <source>
        <dbReference type="RuleBase" id="RU000304"/>
    </source>
</evidence>
<comment type="similarity">
    <text evidence="5">Belongs to the protein kinase superfamily.</text>
</comment>
<dbReference type="Proteomes" id="UP001629113">
    <property type="component" value="Unassembled WGS sequence"/>
</dbReference>
<dbReference type="InterPro" id="IPR000719">
    <property type="entry name" value="Prot_kinase_dom"/>
</dbReference>
<evidence type="ECO:0000313" key="7">
    <source>
        <dbReference type="EMBL" id="KAL3420388.1"/>
    </source>
</evidence>
<dbReference type="InterPro" id="IPR011009">
    <property type="entry name" value="Kinase-like_dom_sf"/>
</dbReference>
<keyword evidence="3 4" id="KW-0067">ATP-binding</keyword>
<dbReference type="SUPFAM" id="SSF56112">
    <property type="entry name" value="Protein kinase-like (PK-like)"/>
    <property type="match status" value="1"/>
</dbReference>
<reference evidence="7 8" key="1">
    <citation type="submission" date="2024-06" db="EMBL/GenBank/DDBJ databases">
        <title>Complete genome of Phlyctema vagabunda strain 19-DSS-EL-015.</title>
        <authorList>
            <person name="Fiorenzani C."/>
        </authorList>
    </citation>
    <scope>NUCLEOTIDE SEQUENCE [LARGE SCALE GENOMIC DNA]</scope>
    <source>
        <strain evidence="7 8">19-DSS-EL-015</strain>
    </source>
</reference>
<comment type="caution">
    <text evidence="7">The sequence shown here is derived from an EMBL/GenBank/DDBJ whole genome shotgun (WGS) entry which is preliminary data.</text>
</comment>
<feature type="domain" description="Protein kinase" evidence="6">
    <location>
        <begin position="15"/>
        <end position="283"/>
    </location>
</feature>
<dbReference type="InterPro" id="IPR008271">
    <property type="entry name" value="Ser/Thr_kinase_AS"/>
</dbReference>
<keyword evidence="7" id="KW-0418">Kinase</keyword>
<dbReference type="InterPro" id="IPR017441">
    <property type="entry name" value="Protein_kinase_ATP_BS"/>
</dbReference>
<dbReference type="PROSITE" id="PS00108">
    <property type="entry name" value="PROTEIN_KINASE_ST"/>
    <property type="match status" value="1"/>
</dbReference>
<evidence type="ECO:0000256" key="4">
    <source>
        <dbReference type="PROSITE-ProRule" id="PRU10141"/>
    </source>
</evidence>
<proteinExistence type="inferred from homology"/>
<dbReference type="PANTHER" id="PTHR11909">
    <property type="entry name" value="CASEIN KINASE-RELATED"/>
    <property type="match status" value="1"/>
</dbReference>
<dbReference type="GO" id="GO:0016301">
    <property type="term" value="F:kinase activity"/>
    <property type="evidence" value="ECO:0007669"/>
    <property type="project" value="UniProtKB-KW"/>
</dbReference>